<feature type="transmembrane region" description="Helical" evidence="1">
    <location>
        <begin position="7"/>
        <end position="28"/>
    </location>
</feature>
<dbReference type="RefSeq" id="WP_005254072.1">
    <property type="nucleotide sequence ID" value="NZ_PUIO01000005.1"/>
</dbReference>
<feature type="transmembrane region" description="Helical" evidence="1">
    <location>
        <begin position="65"/>
        <end position="93"/>
    </location>
</feature>
<sequence length="98" mass="10220">MTEKTDTWFGAATYLSMAITLVLLVVGIVNPSTDSGTPAWAWAALVIGLVIMIAFFVAGQIYRRIAFGVLIGLMTPLCALLAIPIVAGIGHVLGAVFG</sequence>
<comment type="caution">
    <text evidence="2">The sequence shown here is derived from an EMBL/GenBank/DDBJ whole genome shotgun (WGS) entry which is preliminary data.</text>
</comment>
<evidence type="ECO:0000313" key="2">
    <source>
        <dbReference type="EMBL" id="PQP25925.1"/>
    </source>
</evidence>
<evidence type="ECO:0000313" key="3">
    <source>
        <dbReference type="Proteomes" id="UP000239290"/>
    </source>
</evidence>
<keyword evidence="1" id="KW-0472">Membrane</keyword>
<protein>
    <submittedName>
        <fullName evidence="2">Uncharacterized protein</fullName>
    </submittedName>
</protein>
<dbReference type="Proteomes" id="UP000239290">
    <property type="component" value="Unassembled WGS sequence"/>
</dbReference>
<gene>
    <name evidence="2" type="ORF">C5613_06015</name>
</gene>
<evidence type="ECO:0000256" key="1">
    <source>
        <dbReference type="SAM" id="Phobius"/>
    </source>
</evidence>
<reference evidence="3" key="1">
    <citation type="submission" date="2018-02" db="EMBL/GenBank/DDBJ databases">
        <title>Draft genome sequencing of Rhodococcus opacus KU647198.</title>
        <authorList>
            <person name="Zheng B.-X."/>
        </authorList>
    </citation>
    <scope>NUCLEOTIDE SEQUENCE [LARGE SCALE GENOMIC DNA]</scope>
    <source>
        <strain evidence="3">04-OD7</strain>
    </source>
</reference>
<feature type="transmembrane region" description="Helical" evidence="1">
    <location>
        <begin position="40"/>
        <end position="58"/>
    </location>
</feature>
<dbReference type="EMBL" id="PUIO01000005">
    <property type="protein sequence ID" value="PQP25925.1"/>
    <property type="molecule type" value="Genomic_DNA"/>
</dbReference>
<keyword evidence="1" id="KW-1133">Transmembrane helix</keyword>
<name>A0A2S8JFY0_RHOOP</name>
<keyword evidence="1" id="KW-0812">Transmembrane</keyword>
<organism evidence="2 3">
    <name type="scientific">Rhodococcus opacus</name>
    <name type="common">Nocardia opaca</name>
    <dbReference type="NCBI Taxonomy" id="37919"/>
    <lineage>
        <taxon>Bacteria</taxon>
        <taxon>Bacillati</taxon>
        <taxon>Actinomycetota</taxon>
        <taxon>Actinomycetes</taxon>
        <taxon>Mycobacteriales</taxon>
        <taxon>Nocardiaceae</taxon>
        <taxon>Rhodococcus</taxon>
    </lineage>
</organism>
<accession>A0A2S8JFY0</accession>
<proteinExistence type="predicted"/>
<dbReference type="AlphaFoldDB" id="A0A2S8JFY0"/>